<sequence>MGGRTGLHALAWALVLACGLAHASGRELLDTCDSQAFAPLKPSKFESKVSGVEWVGADDQNVFVVTLQNRIWRSKDGGSNFEDITERFKASIKEEEPVAIVRVVAHQTTPGATIFIGAGVYSWVSKDFGETLTPVKHPGGFKGAHVSVRANRLQPDWMLWLAKRPDCHTLDDYQIRCPLDLFVSKTAFVDLKLENLTASSAGKIAGFVDYDWGVEACGKQGREACAALGIGEETVFATMFEKAGDWDSSWDPDVHFVRSDDYFRSMRSKVQCGNQFELLGSSIYLAVSNKCPVNPDGSKRTFDKSGLPGITLYTSVNGATEFQAACLPVLIKQEGYELLETHDGKGTVIIVDYLVRSTMMMMRVSSAYSAGPQHQLFSLSLNSIYRQDATSAASDFMRVEGVPGVFIANQMASRREGDDSISDLSDRPVVYTRMTFNGGGTWQNIKAPTKFNSQKCNRCGGRSDDCYLHLHGASSWFFGSVQFPSVYSHPSSPGLLVGTGNVASQGLGLEDGDGACTWLSYDGGFSWTDVAEGTFIYEYADWGGVVVMGRHELSGPADEVLFSVDYGRCWRRVPLESALTLENIRIEPDGQRPKVLLHGRACRRSAHPNCSYAADDTRATLEGVVYALDVKALLGDKLPACSASDYEQWTVPNDDRTQRCLLGQQMSFTRRRQDAACLNGGDYKRPVPTNTSCACTAADVECDWGWVRDDGKCTRLPEDKLPTCPRVQDGSYYVSGSGFRLVHGDVCSGVDGVIPDSDGQGNPKGGGRPPSRRHGGRSGLFTAVMVAAALAGTGAAWYHFAASSGQRAAAREVGGAAAAFCAGLWALAADAADTALARLGARAGGLRFGGGGGGGGGAYAPVEDDELSYFVPLESDEARALVPPQPPVAPGGLS</sequence>
<dbReference type="Pfam" id="PF15902">
    <property type="entry name" value="Sortilin-Vps10"/>
    <property type="match status" value="1"/>
</dbReference>
<evidence type="ECO:0000256" key="4">
    <source>
        <dbReference type="ARBA" id="ARBA00023180"/>
    </source>
</evidence>
<dbReference type="GO" id="GO:0016020">
    <property type="term" value="C:membrane"/>
    <property type="evidence" value="ECO:0007669"/>
    <property type="project" value="UniProtKB-SubCell"/>
</dbReference>
<evidence type="ECO:0000256" key="5">
    <source>
        <dbReference type="SAM" id="MobiDB-lite"/>
    </source>
</evidence>
<feature type="chain" id="PRO_5015922966" description="VPS10 domain-containing protein" evidence="7">
    <location>
        <begin position="26"/>
        <end position="894"/>
    </location>
</feature>
<protein>
    <recommendedName>
        <fullName evidence="8">VPS10 domain-containing protein</fullName>
    </recommendedName>
</protein>
<comment type="subcellular location">
    <subcellularLocation>
        <location evidence="1">Membrane</location>
    </subcellularLocation>
</comment>
<dbReference type="SUPFAM" id="SSF110296">
    <property type="entry name" value="Oligoxyloglucan reducing end-specific cellobiohydrolase"/>
    <property type="match status" value="1"/>
</dbReference>
<dbReference type="Proteomes" id="UP000247498">
    <property type="component" value="Unassembled WGS sequence"/>
</dbReference>
<dbReference type="OrthoDB" id="443634at2759"/>
<dbReference type="STRING" id="307507.A0A2V0NS54"/>
<dbReference type="InterPro" id="IPR015943">
    <property type="entry name" value="WD40/YVTN_repeat-like_dom_sf"/>
</dbReference>
<keyword evidence="3 6" id="KW-0472">Membrane</keyword>
<gene>
    <name evidence="9" type="ORF">Rsub_00478</name>
</gene>
<dbReference type="InterPro" id="IPR031777">
    <property type="entry name" value="Sortilin_C"/>
</dbReference>
<keyword evidence="6" id="KW-0812">Transmembrane</keyword>
<keyword evidence="4" id="KW-0325">Glycoprotein</keyword>
<feature type="transmembrane region" description="Helical" evidence="6">
    <location>
        <begin position="780"/>
        <end position="801"/>
    </location>
</feature>
<evidence type="ECO:0000256" key="3">
    <source>
        <dbReference type="ARBA" id="ARBA00023136"/>
    </source>
</evidence>
<name>A0A2V0NS54_9CHLO</name>
<dbReference type="Gene3D" id="2.130.10.10">
    <property type="entry name" value="YVTN repeat-like/Quinoprotein amine dehydrogenase"/>
    <property type="match status" value="1"/>
</dbReference>
<proteinExistence type="predicted"/>
<dbReference type="InParanoid" id="A0A2V0NS54"/>
<dbReference type="AlphaFoldDB" id="A0A2V0NS54"/>
<dbReference type="InterPro" id="IPR050310">
    <property type="entry name" value="VPS10-sortilin"/>
</dbReference>
<dbReference type="PROSITE" id="PS51257">
    <property type="entry name" value="PROKAR_LIPOPROTEIN"/>
    <property type="match status" value="1"/>
</dbReference>
<evidence type="ECO:0000256" key="2">
    <source>
        <dbReference type="ARBA" id="ARBA00022737"/>
    </source>
</evidence>
<evidence type="ECO:0000256" key="6">
    <source>
        <dbReference type="SAM" id="Phobius"/>
    </source>
</evidence>
<evidence type="ECO:0000313" key="10">
    <source>
        <dbReference type="Proteomes" id="UP000247498"/>
    </source>
</evidence>
<accession>A0A2V0NS54</accession>
<reference evidence="9 10" key="1">
    <citation type="journal article" date="2018" name="Sci. Rep.">
        <title>Raphidocelis subcapitata (=Pseudokirchneriella subcapitata) provides an insight into genome evolution and environmental adaptations in the Sphaeropleales.</title>
        <authorList>
            <person name="Suzuki S."/>
            <person name="Yamaguchi H."/>
            <person name="Nakajima N."/>
            <person name="Kawachi M."/>
        </authorList>
    </citation>
    <scope>NUCLEOTIDE SEQUENCE [LARGE SCALE GENOMIC DNA]</scope>
    <source>
        <strain evidence="9 10">NIES-35</strain>
    </source>
</reference>
<keyword evidence="2" id="KW-0677">Repeat</keyword>
<dbReference type="Pfam" id="PF15901">
    <property type="entry name" value="Sortilin_C"/>
    <property type="match status" value="1"/>
</dbReference>
<feature type="signal peptide" evidence="7">
    <location>
        <begin position="1"/>
        <end position="25"/>
    </location>
</feature>
<dbReference type="GO" id="GO:0006892">
    <property type="term" value="P:post-Golgi vesicle-mediated transport"/>
    <property type="evidence" value="ECO:0007669"/>
    <property type="project" value="TreeGrafter"/>
</dbReference>
<evidence type="ECO:0000259" key="8">
    <source>
        <dbReference type="SMART" id="SM00602"/>
    </source>
</evidence>
<dbReference type="Gene3D" id="3.30.60.270">
    <property type="match status" value="1"/>
</dbReference>
<feature type="region of interest" description="Disordered" evidence="5">
    <location>
        <begin position="753"/>
        <end position="775"/>
    </location>
</feature>
<dbReference type="EMBL" id="BDRX01000002">
    <property type="protein sequence ID" value="GBF87767.1"/>
    <property type="molecule type" value="Genomic_DNA"/>
</dbReference>
<keyword evidence="7" id="KW-0732">Signal</keyword>
<organism evidence="9 10">
    <name type="scientific">Raphidocelis subcapitata</name>
    <dbReference type="NCBI Taxonomy" id="307507"/>
    <lineage>
        <taxon>Eukaryota</taxon>
        <taxon>Viridiplantae</taxon>
        <taxon>Chlorophyta</taxon>
        <taxon>core chlorophytes</taxon>
        <taxon>Chlorophyceae</taxon>
        <taxon>CS clade</taxon>
        <taxon>Sphaeropleales</taxon>
        <taxon>Selenastraceae</taxon>
        <taxon>Raphidocelis</taxon>
    </lineage>
</organism>
<evidence type="ECO:0000256" key="1">
    <source>
        <dbReference type="ARBA" id="ARBA00004370"/>
    </source>
</evidence>
<dbReference type="Gene3D" id="2.10.70.80">
    <property type="match status" value="1"/>
</dbReference>
<comment type="caution">
    <text evidence="9">The sequence shown here is derived from an EMBL/GenBank/DDBJ whole genome shotgun (WGS) entry which is preliminary data.</text>
</comment>
<evidence type="ECO:0000256" key="7">
    <source>
        <dbReference type="SAM" id="SignalP"/>
    </source>
</evidence>
<dbReference type="SMART" id="SM00602">
    <property type="entry name" value="VPS10"/>
    <property type="match status" value="1"/>
</dbReference>
<feature type="domain" description="VPS10" evidence="8">
    <location>
        <begin position="60"/>
        <end position="769"/>
    </location>
</feature>
<dbReference type="PANTHER" id="PTHR12106:SF27">
    <property type="entry name" value="SORTILIN-RELATED RECEPTOR"/>
    <property type="match status" value="1"/>
</dbReference>
<keyword evidence="6" id="KW-1133">Transmembrane helix</keyword>
<evidence type="ECO:0000313" key="9">
    <source>
        <dbReference type="EMBL" id="GBF87767.1"/>
    </source>
</evidence>
<dbReference type="GO" id="GO:0005794">
    <property type="term" value="C:Golgi apparatus"/>
    <property type="evidence" value="ECO:0007669"/>
    <property type="project" value="TreeGrafter"/>
</dbReference>
<dbReference type="InterPro" id="IPR031778">
    <property type="entry name" value="Sortilin_N"/>
</dbReference>
<keyword evidence="10" id="KW-1185">Reference proteome</keyword>
<dbReference type="InterPro" id="IPR006581">
    <property type="entry name" value="VPS10"/>
</dbReference>
<dbReference type="PANTHER" id="PTHR12106">
    <property type="entry name" value="SORTILIN RELATED"/>
    <property type="match status" value="1"/>
</dbReference>